<organism evidence="1 2">
    <name type="scientific">Candidatus Avelusimicrobium gallicola</name>
    <dbReference type="NCBI Taxonomy" id="2562704"/>
    <lineage>
        <taxon>Bacteria</taxon>
        <taxon>Pseudomonadati</taxon>
        <taxon>Elusimicrobiota</taxon>
        <taxon>Elusimicrobia</taxon>
        <taxon>Elusimicrobiales</taxon>
        <taxon>Elusimicrobiaceae</taxon>
        <taxon>Candidatus Avelusimicrobium</taxon>
    </lineage>
</organism>
<dbReference type="EMBL" id="NFJD01000003">
    <property type="protein sequence ID" value="OUO56599.1"/>
    <property type="molecule type" value="Genomic_DNA"/>
</dbReference>
<gene>
    <name evidence="1" type="ORF">B5F75_05250</name>
</gene>
<reference evidence="2" key="1">
    <citation type="submission" date="2017-04" db="EMBL/GenBank/DDBJ databases">
        <title>Function of individual gut microbiota members based on whole genome sequencing of pure cultures obtained from chicken caecum.</title>
        <authorList>
            <person name="Medvecky M."/>
            <person name="Cejkova D."/>
            <person name="Polansky O."/>
            <person name="Karasova D."/>
            <person name="Kubasova T."/>
            <person name="Cizek A."/>
            <person name="Rychlik I."/>
        </authorList>
    </citation>
    <scope>NUCLEOTIDE SEQUENCE [LARGE SCALE GENOMIC DNA]</scope>
    <source>
        <strain evidence="2">An273</strain>
    </source>
</reference>
<accession>A0A1Y4DG17</accession>
<sequence>MLKYYAYKLLRGLRLISQETYEKKAQKYGFKYSKDYKTIARSPLFDADWYLAHNPDVKAAGADPVQHYLTVGWQEGRPCTPYFDGKQYLEMYPDVAQAHMNPLLHWERYGQFEDRYAEIKGNKKAGRNKRKISIREKIKELWRYPIELQNEVEQLQAEVKMLRQQGK</sequence>
<evidence type="ECO:0000313" key="1">
    <source>
        <dbReference type="EMBL" id="OUO56599.1"/>
    </source>
</evidence>
<protein>
    <submittedName>
        <fullName evidence="1">Uncharacterized protein</fullName>
    </submittedName>
</protein>
<evidence type="ECO:0000313" key="2">
    <source>
        <dbReference type="Proteomes" id="UP000196368"/>
    </source>
</evidence>
<dbReference type="OrthoDB" id="9816424at2"/>
<dbReference type="AlphaFoldDB" id="A0A1Y4DG17"/>
<comment type="caution">
    <text evidence="1">The sequence shown here is derived from an EMBL/GenBank/DDBJ whole genome shotgun (WGS) entry which is preliminary data.</text>
</comment>
<proteinExistence type="predicted"/>
<keyword evidence="2" id="KW-1185">Reference proteome</keyword>
<name>A0A1Y4DG17_9BACT</name>
<dbReference type="RefSeq" id="WP_087288679.1">
    <property type="nucleotide sequence ID" value="NZ_NFJD01000003.1"/>
</dbReference>
<dbReference type="Proteomes" id="UP000196368">
    <property type="component" value="Unassembled WGS sequence"/>
</dbReference>